<dbReference type="EMBL" id="JXBY01000018">
    <property type="protein sequence ID" value="KJY55919.1"/>
    <property type="molecule type" value="Genomic_DNA"/>
</dbReference>
<dbReference type="OrthoDB" id="2326870at2"/>
<reference evidence="2 3" key="1">
    <citation type="submission" date="2014-12" db="EMBL/GenBank/DDBJ databases">
        <title>Comparative genomics of the lactic acid bacteria isolated from the honey bee gut.</title>
        <authorList>
            <person name="Ellegaard K.M."/>
            <person name="Tamarit D."/>
            <person name="Javelind E."/>
            <person name="Olofsson T."/>
            <person name="Andersson S.G."/>
            <person name="Vasquez A."/>
        </authorList>
    </citation>
    <scope>NUCLEOTIDE SEQUENCE [LARGE SCALE GENOMIC DNA]</scope>
    <source>
        <strain evidence="2 3">Biut2</strain>
    </source>
</reference>
<dbReference type="AlphaFoldDB" id="A0A0F4LCC8"/>
<feature type="transmembrane region" description="Helical" evidence="1">
    <location>
        <begin position="21"/>
        <end position="45"/>
    </location>
</feature>
<evidence type="ECO:0000256" key="1">
    <source>
        <dbReference type="SAM" id="Phobius"/>
    </source>
</evidence>
<proteinExistence type="predicted"/>
<keyword evidence="1" id="KW-1133">Transmembrane helix</keyword>
<evidence type="ECO:0008006" key="4">
    <source>
        <dbReference type="Google" id="ProtNLM"/>
    </source>
</evidence>
<accession>A0A0F4LCC8</accession>
<keyword evidence="1" id="KW-0812">Transmembrane</keyword>
<dbReference type="Proteomes" id="UP000033533">
    <property type="component" value="Unassembled WGS sequence"/>
</dbReference>
<sequence length="46" mass="5215">MTRRHKKKRSKFQKLTIAMAWLMAIITLAAVVMQAVGALSSFGFFE</sequence>
<dbReference type="HOGENOM" id="CLU_213751_1_1_9"/>
<organism evidence="2 3">
    <name type="scientific">Lactobacillus kullabergensis</name>
    <dbReference type="NCBI Taxonomy" id="1218493"/>
    <lineage>
        <taxon>Bacteria</taxon>
        <taxon>Bacillati</taxon>
        <taxon>Bacillota</taxon>
        <taxon>Bacilli</taxon>
        <taxon>Lactobacillales</taxon>
        <taxon>Lactobacillaceae</taxon>
        <taxon>Lactobacillus</taxon>
    </lineage>
</organism>
<name>A0A0F4LCC8_9LACO</name>
<evidence type="ECO:0000313" key="2">
    <source>
        <dbReference type="EMBL" id="KJY55919.1"/>
    </source>
</evidence>
<comment type="caution">
    <text evidence="2">The sequence shown here is derived from an EMBL/GenBank/DDBJ whole genome shotgun (WGS) entry which is preliminary data.</text>
</comment>
<dbReference type="RefSeq" id="WP_081945343.1">
    <property type="nucleotide sequence ID" value="NZ_JBHSZS010000009.1"/>
</dbReference>
<dbReference type="PATRIC" id="fig|1218493.3.peg.918"/>
<evidence type="ECO:0000313" key="3">
    <source>
        <dbReference type="Proteomes" id="UP000033533"/>
    </source>
</evidence>
<protein>
    <recommendedName>
        <fullName evidence="4">DUF4044 domain-containing protein</fullName>
    </recommendedName>
</protein>
<gene>
    <name evidence="2" type="ORF">JF76_08650</name>
</gene>
<dbReference type="InterPro" id="IPR025270">
    <property type="entry name" value="DUF4044"/>
</dbReference>
<dbReference type="Pfam" id="PF13253">
    <property type="entry name" value="DUF4044"/>
    <property type="match status" value="1"/>
</dbReference>
<keyword evidence="1" id="KW-0472">Membrane</keyword>